<gene>
    <name evidence="9" type="ORF">EV702DRAFT_1247407</name>
</gene>
<dbReference type="GO" id="GO:0005524">
    <property type="term" value="F:ATP binding"/>
    <property type="evidence" value="ECO:0007669"/>
    <property type="project" value="UniProtKB-KW"/>
</dbReference>
<reference evidence="9" key="1">
    <citation type="journal article" date="2020" name="New Phytol.">
        <title>Comparative genomics reveals dynamic genome evolution in host specialist ectomycorrhizal fungi.</title>
        <authorList>
            <person name="Lofgren L.A."/>
            <person name="Nguyen N.H."/>
            <person name="Vilgalys R."/>
            <person name="Ruytinx J."/>
            <person name="Liao H.L."/>
            <person name="Branco S."/>
            <person name="Kuo A."/>
            <person name="LaButti K."/>
            <person name="Lipzen A."/>
            <person name="Andreopoulos W."/>
            <person name="Pangilinan J."/>
            <person name="Riley R."/>
            <person name="Hundley H."/>
            <person name="Na H."/>
            <person name="Barry K."/>
            <person name="Grigoriev I.V."/>
            <person name="Stajich J.E."/>
            <person name="Kennedy P.G."/>
        </authorList>
    </citation>
    <scope>NUCLEOTIDE SEQUENCE</scope>
    <source>
        <strain evidence="9">DOB743</strain>
    </source>
</reference>
<evidence type="ECO:0000256" key="2">
    <source>
        <dbReference type="ARBA" id="ARBA00022741"/>
    </source>
</evidence>
<dbReference type="Gene3D" id="3.40.50.620">
    <property type="entry name" value="HUPs"/>
    <property type="match status" value="1"/>
</dbReference>
<keyword evidence="6" id="KW-0812">Transmembrane</keyword>
<dbReference type="GO" id="GO:0004822">
    <property type="term" value="F:isoleucine-tRNA ligase activity"/>
    <property type="evidence" value="ECO:0007669"/>
    <property type="project" value="InterPro"/>
</dbReference>
<evidence type="ECO:0000313" key="10">
    <source>
        <dbReference type="Proteomes" id="UP000714275"/>
    </source>
</evidence>
<evidence type="ECO:0000256" key="1">
    <source>
        <dbReference type="ARBA" id="ARBA00022598"/>
    </source>
</evidence>
<dbReference type="GO" id="GO:0006428">
    <property type="term" value="P:isoleucyl-tRNA aminoacylation"/>
    <property type="evidence" value="ECO:0007669"/>
    <property type="project" value="TreeGrafter"/>
</dbReference>
<keyword evidence="2" id="KW-0547">Nucleotide-binding</keyword>
<dbReference type="Pfam" id="PF00133">
    <property type="entry name" value="tRNA-synt_1"/>
    <property type="match status" value="1"/>
</dbReference>
<accession>A0A9P7CYX3</accession>
<name>A0A9P7CYX3_9AGAM</name>
<feature type="domain" description="Aminoacyl-tRNA synthetase class Ia" evidence="7">
    <location>
        <begin position="27"/>
        <end position="124"/>
    </location>
</feature>
<dbReference type="InterPro" id="IPR013155">
    <property type="entry name" value="M/V/L/I-tRNA-synth_anticd-bd"/>
</dbReference>
<evidence type="ECO:0000256" key="5">
    <source>
        <dbReference type="ARBA" id="ARBA00023146"/>
    </source>
</evidence>
<evidence type="ECO:0000259" key="8">
    <source>
        <dbReference type="Pfam" id="PF08264"/>
    </source>
</evidence>
<keyword evidence="10" id="KW-1185">Reference proteome</keyword>
<dbReference type="SUPFAM" id="SSF47323">
    <property type="entry name" value="Anticodon-binding domain of a subclass of class I aminoacyl-tRNA synthetases"/>
    <property type="match status" value="1"/>
</dbReference>
<dbReference type="PANTHER" id="PTHR42780:SF1">
    <property type="entry name" value="ISOLEUCINE--TRNA LIGASE, CYTOPLASMIC"/>
    <property type="match status" value="1"/>
</dbReference>
<organism evidence="9 10">
    <name type="scientific">Suillus placidus</name>
    <dbReference type="NCBI Taxonomy" id="48579"/>
    <lineage>
        <taxon>Eukaryota</taxon>
        <taxon>Fungi</taxon>
        <taxon>Dikarya</taxon>
        <taxon>Basidiomycota</taxon>
        <taxon>Agaricomycotina</taxon>
        <taxon>Agaricomycetes</taxon>
        <taxon>Agaricomycetidae</taxon>
        <taxon>Boletales</taxon>
        <taxon>Suillineae</taxon>
        <taxon>Suillaceae</taxon>
        <taxon>Suillus</taxon>
    </lineage>
</organism>
<dbReference type="InterPro" id="IPR009080">
    <property type="entry name" value="tRNAsynth_Ia_anticodon-bd"/>
</dbReference>
<dbReference type="OrthoDB" id="1706657at2759"/>
<sequence length="451" mass="50489">MKTLTHPSMGRSLMWSKFLTAVLNLEAHYPFENKESFLKNFPGDLVSEAIDQTRGWFYTLLILSTHLFGTALWNVTGLVLAADGKKMSKSLRNYPDLHIDFDQDAYLCHRMFLVNSPIVRGENLRFHEEGVQDIISHVLLPWLNSIRFFVGQAMLLDKTIGVLFIGRTGTSGSTGEDGKGDMIAALNMLFEILFTLCKTMSSYTPFMVKNLFQALCNYILEDPSVPDAQSVHFLMFPDVKEEYFDEVIKRQVKCMQAVIDLTRYMREKNNLSVKTPLRELLIFHPEEQYIADVHSLQHYIQSELNICDMVFTTDEAACGISYRAVADWGTLGCKLCKDLRCVKNALPNVSSTDVKAYVNSGKLTVDGIELVTGDLTVQCQLKLPPASEGLYATHTDNDVVVRLDIQVHPELMGEWLEGTLRARARLGGEMKFKSSAIVASGSVTDGGALAS</sequence>
<evidence type="ECO:0000313" key="9">
    <source>
        <dbReference type="EMBL" id="KAG1771584.1"/>
    </source>
</evidence>
<evidence type="ECO:0000259" key="7">
    <source>
        <dbReference type="Pfam" id="PF00133"/>
    </source>
</evidence>
<evidence type="ECO:0000256" key="4">
    <source>
        <dbReference type="ARBA" id="ARBA00022917"/>
    </source>
</evidence>
<keyword evidence="6" id="KW-0472">Membrane</keyword>
<dbReference type="Pfam" id="PF19302">
    <property type="entry name" value="DUF5915"/>
    <property type="match status" value="1"/>
</dbReference>
<keyword evidence="4" id="KW-0648">Protein biosynthesis</keyword>
<evidence type="ECO:0000256" key="3">
    <source>
        <dbReference type="ARBA" id="ARBA00022840"/>
    </source>
</evidence>
<keyword evidence="6" id="KW-1133">Transmembrane helix</keyword>
<keyword evidence="5" id="KW-0030">Aminoacyl-tRNA synthetase</keyword>
<dbReference type="Proteomes" id="UP000714275">
    <property type="component" value="Unassembled WGS sequence"/>
</dbReference>
<dbReference type="EMBL" id="JABBWD010000058">
    <property type="protein sequence ID" value="KAG1771584.1"/>
    <property type="molecule type" value="Genomic_DNA"/>
</dbReference>
<comment type="caution">
    <text evidence="9">The sequence shown here is derived from an EMBL/GenBank/DDBJ whole genome shotgun (WGS) entry which is preliminary data.</text>
</comment>
<dbReference type="SUPFAM" id="SSF52374">
    <property type="entry name" value="Nucleotidylyl transferase"/>
    <property type="match status" value="1"/>
</dbReference>
<dbReference type="Gene3D" id="1.10.730.10">
    <property type="entry name" value="Isoleucyl-tRNA Synthetase, Domain 1"/>
    <property type="match status" value="1"/>
</dbReference>
<feature type="domain" description="Methionyl/Valyl/Leucyl/Isoleucyl-tRNA synthetase anticodon-binding" evidence="8">
    <location>
        <begin position="181"/>
        <end position="279"/>
    </location>
</feature>
<dbReference type="AlphaFoldDB" id="A0A9P7CYX3"/>
<dbReference type="InterPro" id="IPR002300">
    <property type="entry name" value="aa-tRNA-synth_Ia"/>
</dbReference>
<keyword evidence="1" id="KW-0436">Ligase</keyword>
<evidence type="ECO:0000256" key="6">
    <source>
        <dbReference type="SAM" id="Phobius"/>
    </source>
</evidence>
<dbReference type="PANTHER" id="PTHR42780">
    <property type="entry name" value="SOLEUCYL-TRNA SYNTHETASE"/>
    <property type="match status" value="1"/>
</dbReference>
<dbReference type="Pfam" id="PF08264">
    <property type="entry name" value="Anticodon_1"/>
    <property type="match status" value="1"/>
</dbReference>
<feature type="transmembrane region" description="Helical" evidence="6">
    <location>
        <begin position="56"/>
        <end position="82"/>
    </location>
</feature>
<protein>
    <submittedName>
        <fullName evidence="9">Uncharacterized protein</fullName>
    </submittedName>
</protein>
<dbReference type="InterPro" id="IPR014729">
    <property type="entry name" value="Rossmann-like_a/b/a_fold"/>
</dbReference>
<proteinExistence type="predicted"/>
<dbReference type="InterPro" id="IPR023586">
    <property type="entry name" value="Ile-tRNA-ligase_type2"/>
</dbReference>
<keyword evidence="3" id="KW-0067">ATP-binding</keyword>